<evidence type="ECO:0000313" key="9">
    <source>
        <dbReference type="EMBL" id="RED87563.1"/>
    </source>
</evidence>
<keyword evidence="6 7" id="KW-0472">Membrane</keyword>
<dbReference type="Proteomes" id="UP000256977">
    <property type="component" value="Unassembled WGS sequence"/>
</dbReference>
<evidence type="ECO:0000256" key="3">
    <source>
        <dbReference type="ARBA" id="ARBA00022475"/>
    </source>
</evidence>
<comment type="caution">
    <text evidence="9">The sequence shown here is derived from an EMBL/GenBank/DDBJ whole genome shotgun (WGS) entry which is preliminary data.</text>
</comment>
<feature type="transmembrane region" description="Helical" evidence="7">
    <location>
        <begin position="264"/>
        <end position="283"/>
    </location>
</feature>
<keyword evidence="2 7" id="KW-0813">Transport</keyword>
<keyword evidence="5 7" id="KW-1133">Transmembrane helix</keyword>
<dbReference type="GO" id="GO:0005886">
    <property type="term" value="C:plasma membrane"/>
    <property type="evidence" value="ECO:0007669"/>
    <property type="project" value="UniProtKB-SubCell"/>
</dbReference>
<dbReference type="InterPro" id="IPR035906">
    <property type="entry name" value="MetI-like_sf"/>
</dbReference>
<reference evidence="9 10" key="1">
    <citation type="submission" date="2018-07" db="EMBL/GenBank/DDBJ databases">
        <title>Genomic Encyclopedia of Type Strains, Phase III (KMG-III): the genomes of soil and plant-associated and newly described type strains.</title>
        <authorList>
            <person name="Whitman W."/>
        </authorList>
    </citation>
    <scope>NUCLEOTIDE SEQUENCE [LARGE SCALE GENOMIC DNA]</scope>
    <source>
        <strain evidence="9 10">CECT 7287</strain>
    </source>
</reference>
<feature type="transmembrane region" description="Helical" evidence="7">
    <location>
        <begin position="158"/>
        <end position="180"/>
    </location>
</feature>
<dbReference type="RefSeq" id="WP_116058976.1">
    <property type="nucleotide sequence ID" value="NZ_QRDZ01000002.1"/>
</dbReference>
<dbReference type="PANTHER" id="PTHR43744:SF12">
    <property type="entry name" value="ABC TRANSPORTER PERMEASE PROTEIN MG189-RELATED"/>
    <property type="match status" value="1"/>
</dbReference>
<dbReference type="PROSITE" id="PS50928">
    <property type="entry name" value="ABC_TM1"/>
    <property type="match status" value="1"/>
</dbReference>
<dbReference type="EMBL" id="QRDZ01000002">
    <property type="protein sequence ID" value="RED87563.1"/>
    <property type="molecule type" value="Genomic_DNA"/>
</dbReference>
<feature type="transmembrane region" description="Helical" evidence="7">
    <location>
        <begin position="88"/>
        <end position="114"/>
    </location>
</feature>
<feature type="transmembrane region" description="Helical" evidence="7">
    <location>
        <begin position="201"/>
        <end position="222"/>
    </location>
</feature>
<comment type="similarity">
    <text evidence="7">Belongs to the binding-protein-dependent transport system permease family.</text>
</comment>
<keyword evidence="10" id="KW-1185">Reference proteome</keyword>
<dbReference type="AlphaFoldDB" id="A0A3D9KMU4"/>
<dbReference type="PANTHER" id="PTHR43744">
    <property type="entry name" value="ABC TRANSPORTER PERMEASE PROTEIN MG189-RELATED-RELATED"/>
    <property type="match status" value="1"/>
</dbReference>
<dbReference type="CDD" id="cd06261">
    <property type="entry name" value="TM_PBP2"/>
    <property type="match status" value="1"/>
</dbReference>
<evidence type="ECO:0000256" key="5">
    <source>
        <dbReference type="ARBA" id="ARBA00022989"/>
    </source>
</evidence>
<dbReference type="OrthoDB" id="2658500at2"/>
<keyword evidence="3" id="KW-1003">Cell membrane</keyword>
<organism evidence="9 10">
    <name type="scientific">Cohnella phaseoli</name>
    <dbReference type="NCBI Taxonomy" id="456490"/>
    <lineage>
        <taxon>Bacteria</taxon>
        <taxon>Bacillati</taxon>
        <taxon>Bacillota</taxon>
        <taxon>Bacilli</taxon>
        <taxon>Bacillales</taxon>
        <taxon>Paenibacillaceae</taxon>
        <taxon>Cohnella</taxon>
    </lineage>
</organism>
<dbReference type="GO" id="GO:0055085">
    <property type="term" value="P:transmembrane transport"/>
    <property type="evidence" value="ECO:0007669"/>
    <property type="project" value="InterPro"/>
</dbReference>
<sequence>MGAGVAASKPNSKSAFSFGRAASKLGGRLTLWAFLIVMAVLVLFPIVMAILGSLKTNSELNAGTSLLPQDWQWSNYTYTWKEANFSLYAWNSIFLSVLSTIGILLVASMAAYAVDRREFHGKRMFIFLQSMMMFIALGVIVLKPQFNLMVKLGLHQSLWGVIILLVAGHQFIFFILFGFMKGIHRELDEAAMIDGAGFGYIYVRIVLPLLTPALGVSALFAFRGAWNEYILPLVFTMTQPKLMPLTVGLANLRYGYGGAVQSHLMLAGAVLSMLPILVMYVLANKMFMQMSAGALKG</sequence>
<evidence type="ECO:0000256" key="4">
    <source>
        <dbReference type="ARBA" id="ARBA00022692"/>
    </source>
</evidence>
<evidence type="ECO:0000256" key="6">
    <source>
        <dbReference type="ARBA" id="ARBA00023136"/>
    </source>
</evidence>
<accession>A0A3D9KMU4</accession>
<proteinExistence type="inferred from homology"/>
<feature type="domain" description="ABC transmembrane type-1" evidence="8">
    <location>
        <begin position="89"/>
        <end position="283"/>
    </location>
</feature>
<protein>
    <submittedName>
        <fullName evidence="9">ABC-type glycerol-3-phosphate transport system permease component</fullName>
    </submittedName>
</protein>
<evidence type="ECO:0000313" key="10">
    <source>
        <dbReference type="Proteomes" id="UP000256977"/>
    </source>
</evidence>
<feature type="transmembrane region" description="Helical" evidence="7">
    <location>
        <begin position="126"/>
        <end position="146"/>
    </location>
</feature>
<dbReference type="Pfam" id="PF00528">
    <property type="entry name" value="BPD_transp_1"/>
    <property type="match status" value="1"/>
</dbReference>
<gene>
    <name evidence="9" type="ORF">DFP98_10240</name>
</gene>
<feature type="transmembrane region" description="Helical" evidence="7">
    <location>
        <begin position="29"/>
        <end position="51"/>
    </location>
</feature>
<evidence type="ECO:0000256" key="2">
    <source>
        <dbReference type="ARBA" id="ARBA00022448"/>
    </source>
</evidence>
<keyword evidence="4 7" id="KW-0812">Transmembrane</keyword>
<comment type="subcellular location">
    <subcellularLocation>
        <location evidence="1 7">Cell membrane</location>
        <topology evidence="1 7">Multi-pass membrane protein</topology>
    </subcellularLocation>
</comment>
<dbReference type="SUPFAM" id="SSF161098">
    <property type="entry name" value="MetI-like"/>
    <property type="match status" value="1"/>
</dbReference>
<evidence type="ECO:0000259" key="8">
    <source>
        <dbReference type="PROSITE" id="PS50928"/>
    </source>
</evidence>
<evidence type="ECO:0000256" key="1">
    <source>
        <dbReference type="ARBA" id="ARBA00004651"/>
    </source>
</evidence>
<evidence type="ECO:0000256" key="7">
    <source>
        <dbReference type="RuleBase" id="RU363032"/>
    </source>
</evidence>
<name>A0A3D9KMU4_9BACL</name>
<dbReference type="Gene3D" id="1.10.3720.10">
    <property type="entry name" value="MetI-like"/>
    <property type="match status" value="1"/>
</dbReference>
<dbReference type="InterPro" id="IPR000515">
    <property type="entry name" value="MetI-like"/>
</dbReference>